<evidence type="ECO:0000313" key="3">
    <source>
        <dbReference type="Proteomes" id="UP000652681"/>
    </source>
</evidence>
<feature type="binding site" evidence="1">
    <location>
        <position position="99"/>
    </location>
    <ligand>
        <name>Zn(2+)</name>
        <dbReference type="ChEBI" id="CHEBI:29105"/>
    </ligand>
</feature>
<feature type="binding site" evidence="1">
    <location>
        <position position="131"/>
    </location>
    <ligand>
        <name>Zn(2+)</name>
        <dbReference type="ChEBI" id="CHEBI:29105"/>
    </ligand>
</feature>
<dbReference type="InterPro" id="IPR002481">
    <property type="entry name" value="FUR"/>
</dbReference>
<keyword evidence="1" id="KW-0479">Metal-binding</keyword>
<dbReference type="GO" id="GO:1900376">
    <property type="term" value="P:regulation of secondary metabolite biosynthetic process"/>
    <property type="evidence" value="ECO:0007669"/>
    <property type="project" value="TreeGrafter"/>
</dbReference>
<dbReference type="PANTHER" id="PTHR33202:SF22">
    <property type="entry name" value="HYDROGEN PEROXIDE SENSITIVE REPRESSOR"/>
    <property type="match status" value="1"/>
</dbReference>
<gene>
    <name evidence="2" type="ORF">H9Y05_14070</name>
</gene>
<dbReference type="Pfam" id="PF01475">
    <property type="entry name" value="FUR"/>
    <property type="match status" value="1"/>
</dbReference>
<sequence length="139" mass="16480">MKKKIERKLIDKNTRPTSMRILVYDFLSTQEVALSLTEIEHYFDQADRVTLYRTLKTFEEKGIVHSIQENNTSKYKLCHDDCNETTHKDTHLHFYCKICKQTTCKEEIVFPMHPGLNFRIDEIRFFAKGVCEQCIAEIN</sequence>
<dbReference type="RefSeq" id="WP_216714648.1">
    <property type="nucleotide sequence ID" value="NZ_JACVEL010000012.1"/>
</dbReference>
<accession>A0A8J6TTY7</accession>
<evidence type="ECO:0000313" key="2">
    <source>
        <dbReference type="EMBL" id="MBC9813599.1"/>
    </source>
</evidence>
<protein>
    <submittedName>
        <fullName evidence="2">Transcriptional repressor</fullName>
    </submittedName>
</protein>
<organism evidence="2 3">
    <name type="scientific">Taishania pollutisoli</name>
    <dbReference type="NCBI Taxonomy" id="2766479"/>
    <lineage>
        <taxon>Bacteria</taxon>
        <taxon>Pseudomonadati</taxon>
        <taxon>Bacteroidota</taxon>
        <taxon>Flavobacteriia</taxon>
        <taxon>Flavobacteriales</taxon>
        <taxon>Crocinitomicaceae</taxon>
        <taxon>Taishania</taxon>
    </lineage>
</organism>
<name>A0A8J6TTY7_9FLAO</name>
<feature type="binding site" evidence="1">
    <location>
        <position position="96"/>
    </location>
    <ligand>
        <name>Zn(2+)</name>
        <dbReference type="ChEBI" id="CHEBI:29105"/>
    </ligand>
</feature>
<dbReference type="InterPro" id="IPR036388">
    <property type="entry name" value="WH-like_DNA-bd_sf"/>
</dbReference>
<dbReference type="Proteomes" id="UP000652681">
    <property type="component" value="Unassembled WGS sequence"/>
</dbReference>
<comment type="cofactor">
    <cofactor evidence="1">
        <name>Zn(2+)</name>
        <dbReference type="ChEBI" id="CHEBI:29105"/>
    </cofactor>
    <text evidence="1">Binds 1 zinc ion per subunit.</text>
</comment>
<dbReference type="Gene3D" id="1.10.10.10">
    <property type="entry name" value="Winged helix-like DNA-binding domain superfamily/Winged helix DNA-binding domain"/>
    <property type="match status" value="1"/>
</dbReference>
<comment type="caution">
    <text evidence="2">The sequence shown here is derived from an EMBL/GenBank/DDBJ whole genome shotgun (WGS) entry which is preliminary data.</text>
</comment>
<dbReference type="SUPFAM" id="SSF46785">
    <property type="entry name" value="Winged helix' DNA-binding domain"/>
    <property type="match status" value="1"/>
</dbReference>
<dbReference type="GO" id="GO:0003700">
    <property type="term" value="F:DNA-binding transcription factor activity"/>
    <property type="evidence" value="ECO:0007669"/>
    <property type="project" value="InterPro"/>
</dbReference>
<evidence type="ECO:0000256" key="1">
    <source>
        <dbReference type="PIRSR" id="PIRSR602481-1"/>
    </source>
</evidence>
<dbReference type="GO" id="GO:0000976">
    <property type="term" value="F:transcription cis-regulatory region binding"/>
    <property type="evidence" value="ECO:0007669"/>
    <property type="project" value="TreeGrafter"/>
</dbReference>
<dbReference type="EMBL" id="JACVEL010000012">
    <property type="protein sequence ID" value="MBC9813599.1"/>
    <property type="molecule type" value="Genomic_DNA"/>
</dbReference>
<dbReference type="InterPro" id="IPR036390">
    <property type="entry name" value="WH_DNA-bd_sf"/>
</dbReference>
<dbReference type="PANTHER" id="PTHR33202">
    <property type="entry name" value="ZINC UPTAKE REGULATION PROTEIN"/>
    <property type="match status" value="1"/>
</dbReference>
<keyword evidence="3" id="KW-1185">Reference proteome</keyword>
<dbReference type="AlphaFoldDB" id="A0A8J6TTY7"/>
<keyword evidence="1" id="KW-0862">Zinc</keyword>
<feature type="binding site" evidence="1">
    <location>
        <position position="134"/>
    </location>
    <ligand>
        <name>Zn(2+)</name>
        <dbReference type="ChEBI" id="CHEBI:29105"/>
    </ligand>
</feature>
<reference evidence="2" key="1">
    <citation type="submission" date="2020-09" db="EMBL/GenBank/DDBJ databases">
        <title>Taishania pollutisoli gen. nov., sp. nov., Isolated from Tetrabromobisphenol A-Contaminated Soil.</title>
        <authorList>
            <person name="Chen Q."/>
        </authorList>
    </citation>
    <scope>NUCLEOTIDE SEQUENCE</scope>
    <source>
        <strain evidence="2">CZZ-1</strain>
    </source>
</reference>
<proteinExistence type="predicted"/>
<dbReference type="GO" id="GO:0045892">
    <property type="term" value="P:negative regulation of DNA-templated transcription"/>
    <property type="evidence" value="ECO:0007669"/>
    <property type="project" value="TreeGrafter"/>
</dbReference>
<dbReference type="GO" id="GO:0008270">
    <property type="term" value="F:zinc ion binding"/>
    <property type="evidence" value="ECO:0007669"/>
    <property type="project" value="TreeGrafter"/>
</dbReference>